<evidence type="ECO:0000313" key="2">
    <source>
        <dbReference type="Proteomes" id="UP001183643"/>
    </source>
</evidence>
<comment type="caution">
    <text evidence="1">The sequence shown here is derived from an EMBL/GenBank/DDBJ whole genome shotgun (WGS) entry which is preliminary data.</text>
</comment>
<evidence type="ECO:0000313" key="1">
    <source>
        <dbReference type="EMBL" id="MDR7279069.1"/>
    </source>
</evidence>
<organism evidence="1 2">
    <name type="scientific">Catenuloplanes atrovinosus</name>
    <dbReference type="NCBI Taxonomy" id="137266"/>
    <lineage>
        <taxon>Bacteria</taxon>
        <taxon>Bacillati</taxon>
        <taxon>Actinomycetota</taxon>
        <taxon>Actinomycetes</taxon>
        <taxon>Micromonosporales</taxon>
        <taxon>Micromonosporaceae</taxon>
        <taxon>Catenuloplanes</taxon>
    </lineage>
</organism>
<proteinExistence type="predicted"/>
<dbReference type="RefSeq" id="WP_310372382.1">
    <property type="nucleotide sequence ID" value="NZ_JAVDYB010000001.1"/>
</dbReference>
<keyword evidence="2" id="KW-1185">Reference proteome</keyword>
<protein>
    <submittedName>
        <fullName evidence="1">Uncharacterized protein</fullName>
    </submittedName>
</protein>
<reference evidence="1" key="1">
    <citation type="submission" date="2023-07" db="EMBL/GenBank/DDBJ databases">
        <title>Sequencing the genomes of 1000 actinobacteria strains.</title>
        <authorList>
            <person name="Klenk H.-P."/>
        </authorList>
    </citation>
    <scope>NUCLEOTIDE SEQUENCE</scope>
    <source>
        <strain evidence="1">DSM 44707</strain>
    </source>
</reference>
<dbReference type="AlphaFoldDB" id="A0AAE3YVC3"/>
<gene>
    <name evidence="1" type="ORF">J2S41_005847</name>
</gene>
<sequence length="58" mass="5829">MTPIVPGAGARRDGTLTALPRGRLGRAAAVGDLGGYTDLKDPVIVAAEEWAAATGRAP</sequence>
<dbReference type="EMBL" id="JAVDYB010000001">
    <property type="protein sequence ID" value="MDR7279069.1"/>
    <property type="molecule type" value="Genomic_DNA"/>
</dbReference>
<name>A0AAE3YVC3_9ACTN</name>
<accession>A0AAE3YVC3</accession>
<dbReference type="Proteomes" id="UP001183643">
    <property type="component" value="Unassembled WGS sequence"/>
</dbReference>